<name>A0A858R6Z9_9PROT</name>
<dbReference type="PANTHER" id="PTHR34583">
    <property type="entry name" value="ANTIPORTER SUBUNIT MNHC2-RELATED"/>
    <property type="match status" value="1"/>
</dbReference>
<comment type="similarity">
    <text evidence="2">Belongs to the CPA3 antiporters (TC 2.A.63) subunit C family.</text>
</comment>
<dbReference type="InterPro" id="IPR039428">
    <property type="entry name" value="NUOK/Mnh_C1-like"/>
</dbReference>
<feature type="transmembrane region" description="Helical" evidence="7">
    <location>
        <begin position="6"/>
        <end position="21"/>
    </location>
</feature>
<sequence length="136" mass="14392">MEVVLAFTIGGLVTGAVYMLLSRNLLRLLFGVIILSNAVNLSIFLAGGLDYGVPPLIQGADKVLEGTYANPLPQALILTAIVIGFSLLAFALVLVYRGWQDMGTIDGDALRVAEPVETTPALEAAARARKHGRETA</sequence>
<evidence type="ECO:0000256" key="1">
    <source>
        <dbReference type="ARBA" id="ARBA00004651"/>
    </source>
</evidence>
<dbReference type="Proteomes" id="UP000501891">
    <property type="component" value="Chromosome"/>
</dbReference>
<dbReference type="Gene3D" id="1.10.287.3510">
    <property type="match status" value="1"/>
</dbReference>
<comment type="subcellular location">
    <subcellularLocation>
        <location evidence="1">Cell membrane</location>
        <topology evidence="1">Multi-pass membrane protein</topology>
    </subcellularLocation>
</comment>
<evidence type="ECO:0000256" key="7">
    <source>
        <dbReference type="SAM" id="Phobius"/>
    </source>
</evidence>
<protein>
    <submittedName>
        <fullName evidence="8">Na+/H+ antiporter subunit C</fullName>
    </submittedName>
</protein>
<evidence type="ECO:0000256" key="5">
    <source>
        <dbReference type="ARBA" id="ARBA00022989"/>
    </source>
</evidence>
<dbReference type="KEGG" id="acru:HHL28_09745"/>
<reference evidence="8" key="1">
    <citation type="submission" date="2020-04" db="EMBL/GenBank/DDBJ databases">
        <title>A desert anoxygenic phototrophic bacterium fixes CO2 using RubisCO under aerobic conditions.</title>
        <authorList>
            <person name="Tang K."/>
        </authorList>
    </citation>
    <scope>NUCLEOTIDE SEQUENCE [LARGE SCALE GENOMIC DNA]</scope>
    <source>
        <strain evidence="8">MIMtkB3</strain>
    </source>
</reference>
<evidence type="ECO:0000256" key="3">
    <source>
        <dbReference type="ARBA" id="ARBA00022475"/>
    </source>
</evidence>
<dbReference type="AlphaFoldDB" id="A0A858R6Z9"/>
<evidence type="ECO:0000313" key="9">
    <source>
        <dbReference type="Proteomes" id="UP000501891"/>
    </source>
</evidence>
<accession>A0A858R6Z9</accession>
<gene>
    <name evidence="8" type="ORF">HHL28_09745</name>
</gene>
<feature type="transmembrane region" description="Helical" evidence="7">
    <location>
        <begin position="28"/>
        <end position="49"/>
    </location>
</feature>
<keyword evidence="5 7" id="KW-1133">Transmembrane helix</keyword>
<dbReference type="Pfam" id="PF00420">
    <property type="entry name" value="Oxidored_q2"/>
    <property type="match status" value="1"/>
</dbReference>
<keyword evidence="4 7" id="KW-0812">Transmembrane</keyword>
<keyword evidence="3" id="KW-1003">Cell membrane</keyword>
<evidence type="ECO:0000256" key="2">
    <source>
        <dbReference type="ARBA" id="ARBA00010388"/>
    </source>
</evidence>
<evidence type="ECO:0000256" key="6">
    <source>
        <dbReference type="ARBA" id="ARBA00023136"/>
    </source>
</evidence>
<dbReference type="NCBIfam" id="NF009301">
    <property type="entry name" value="PRK12658.1"/>
    <property type="match status" value="1"/>
</dbReference>
<proteinExistence type="inferred from homology"/>
<dbReference type="GO" id="GO:0005886">
    <property type="term" value="C:plasma membrane"/>
    <property type="evidence" value="ECO:0007669"/>
    <property type="project" value="UniProtKB-SubCell"/>
</dbReference>
<dbReference type="PANTHER" id="PTHR34583:SF2">
    <property type="entry name" value="ANTIPORTER SUBUNIT MNHC2-RELATED"/>
    <property type="match status" value="1"/>
</dbReference>
<evidence type="ECO:0000313" key="8">
    <source>
        <dbReference type="EMBL" id="QJE73339.1"/>
    </source>
</evidence>
<dbReference type="EMBL" id="CP051775">
    <property type="protein sequence ID" value="QJE73339.1"/>
    <property type="molecule type" value="Genomic_DNA"/>
</dbReference>
<dbReference type="InterPro" id="IPR050601">
    <property type="entry name" value="CPA3_antiporter_subunitC"/>
</dbReference>
<organism evidence="8 9">
    <name type="scientific">Aerophototrophica crusticola</name>
    <dbReference type="NCBI Taxonomy" id="1709002"/>
    <lineage>
        <taxon>Bacteria</taxon>
        <taxon>Pseudomonadati</taxon>
        <taxon>Pseudomonadota</taxon>
        <taxon>Alphaproteobacteria</taxon>
        <taxon>Rhodospirillales</taxon>
        <taxon>Rhodospirillaceae</taxon>
        <taxon>Aerophototrophica</taxon>
    </lineage>
</organism>
<feature type="transmembrane region" description="Helical" evidence="7">
    <location>
        <begin position="75"/>
        <end position="96"/>
    </location>
</feature>
<keyword evidence="6 7" id="KW-0472">Membrane</keyword>
<evidence type="ECO:0000256" key="4">
    <source>
        <dbReference type="ARBA" id="ARBA00022692"/>
    </source>
</evidence>
<keyword evidence="9" id="KW-1185">Reference proteome</keyword>